<keyword evidence="2" id="KW-1185">Reference proteome</keyword>
<comment type="caution">
    <text evidence="1">The sequence shown here is derived from an EMBL/GenBank/DDBJ whole genome shotgun (WGS) entry which is preliminary data.</text>
</comment>
<gene>
    <name evidence="1" type="ORF">DFH07DRAFT_847508</name>
</gene>
<accession>A0AAD7MSL1</accession>
<name>A0AAD7MSL1_9AGAR</name>
<dbReference type="Proteomes" id="UP001215280">
    <property type="component" value="Unassembled WGS sequence"/>
</dbReference>
<reference evidence="1" key="1">
    <citation type="submission" date="2023-03" db="EMBL/GenBank/DDBJ databases">
        <title>Massive genome expansion in bonnet fungi (Mycena s.s.) driven by repeated elements and novel gene families across ecological guilds.</title>
        <authorList>
            <consortium name="Lawrence Berkeley National Laboratory"/>
            <person name="Harder C.B."/>
            <person name="Miyauchi S."/>
            <person name="Viragh M."/>
            <person name="Kuo A."/>
            <person name="Thoen E."/>
            <person name="Andreopoulos B."/>
            <person name="Lu D."/>
            <person name="Skrede I."/>
            <person name="Drula E."/>
            <person name="Henrissat B."/>
            <person name="Morin E."/>
            <person name="Kohler A."/>
            <person name="Barry K."/>
            <person name="LaButti K."/>
            <person name="Morin E."/>
            <person name="Salamov A."/>
            <person name="Lipzen A."/>
            <person name="Mereny Z."/>
            <person name="Hegedus B."/>
            <person name="Baldrian P."/>
            <person name="Stursova M."/>
            <person name="Weitz H."/>
            <person name="Taylor A."/>
            <person name="Grigoriev I.V."/>
            <person name="Nagy L.G."/>
            <person name="Martin F."/>
            <person name="Kauserud H."/>
        </authorList>
    </citation>
    <scope>NUCLEOTIDE SEQUENCE</scope>
    <source>
        <strain evidence="1">CBHHK188m</strain>
    </source>
</reference>
<evidence type="ECO:0000313" key="1">
    <source>
        <dbReference type="EMBL" id="KAJ7731338.1"/>
    </source>
</evidence>
<proteinExistence type="predicted"/>
<dbReference type="AlphaFoldDB" id="A0AAD7MSL1"/>
<evidence type="ECO:0000313" key="2">
    <source>
        <dbReference type="Proteomes" id="UP001215280"/>
    </source>
</evidence>
<sequence>MNMPCGRRRCRRRPGGTVRCGRRDIRCQVRCRRTRRDINVGQSSLCIHVHNKSQHDQEFEVHGYHDNKNLIVKAGQTTTIDAPDKTSGAIIALHDGHEGEQAEITKDGWGGNDTFDISVIAGAGGNMTIQQIGDASTRKGDPTFMQNLREAWEKADAKKREELKGVVHLDKSGVPVRIDAPKSNEALEAFVRTFAENKVYIGIGAWGNSKGDAGDNAQSSAAHGDKDLILTYSDGDATPDDHAPQLAHRIQGTAVANVKAVAASTEAPSGPGIVLSNKGQKEDKYFFYPNYWNGNGTAGANFDKPSTSVSLKPGETHFVSLPPSFKGRVQRGTFQPATWAEFQLSADNDHGAHGDISLEQGCDGAATIASTDGSKVEGGFTERDIVEKAPAAAKQKRQDGVECIASTMGNWMGGPNQAAIEYLNKAVGQKKAYITGGTGTPDIASKNQRLAVTFY</sequence>
<organism evidence="1 2">
    <name type="scientific">Mycena maculata</name>
    <dbReference type="NCBI Taxonomy" id="230809"/>
    <lineage>
        <taxon>Eukaryota</taxon>
        <taxon>Fungi</taxon>
        <taxon>Dikarya</taxon>
        <taxon>Basidiomycota</taxon>
        <taxon>Agaricomycotina</taxon>
        <taxon>Agaricomycetes</taxon>
        <taxon>Agaricomycetidae</taxon>
        <taxon>Agaricales</taxon>
        <taxon>Marasmiineae</taxon>
        <taxon>Mycenaceae</taxon>
        <taxon>Mycena</taxon>
    </lineage>
</organism>
<dbReference type="EMBL" id="JARJLG010000184">
    <property type="protein sequence ID" value="KAJ7731338.1"/>
    <property type="molecule type" value="Genomic_DNA"/>
</dbReference>
<protein>
    <submittedName>
        <fullName evidence="1">Uncharacterized protein</fullName>
    </submittedName>
</protein>